<dbReference type="Proteomes" id="UP000244915">
    <property type="component" value="Chromosome 1"/>
</dbReference>
<evidence type="ECO:0000256" key="2">
    <source>
        <dbReference type="ARBA" id="ARBA00022679"/>
    </source>
</evidence>
<dbReference type="CDD" id="cd03801">
    <property type="entry name" value="GT4_PimA-like"/>
    <property type="match status" value="1"/>
</dbReference>
<protein>
    <submittedName>
        <fullName evidence="3">Glycosyl transferase</fullName>
    </submittedName>
</protein>
<dbReference type="EMBL" id="CP022189">
    <property type="protein sequence ID" value="AWI84136.1"/>
    <property type="molecule type" value="Genomic_DNA"/>
</dbReference>
<accession>A0A2U8HGI3</accession>
<gene>
    <name evidence="3" type="ORF">CEW88_10860</name>
</gene>
<dbReference type="OrthoDB" id="529131at2"/>
<name>A0A2U8HGI3_9RHOB</name>
<dbReference type="PANTHER" id="PTHR12526">
    <property type="entry name" value="GLYCOSYLTRANSFERASE"/>
    <property type="match status" value="1"/>
</dbReference>
<evidence type="ECO:0000313" key="4">
    <source>
        <dbReference type="Proteomes" id="UP000244915"/>
    </source>
</evidence>
<dbReference type="Gene3D" id="3.40.50.2000">
    <property type="entry name" value="Glycogen Phosphorylase B"/>
    <property type="match status" value="2"/>
</dbReference>
<keyword evidence="2 3" id="KW-0808">Transferase</keyword>
<evidence type="ECO:0000256" key="1">
    <source>
        <dbReference type="ARBA" id="ARBA00022676"/>
    </source>
</evidence>
<proteinExistence type="predicted"/>
<dbReference type="KEGG" id="ypac:CEW88_10860"/>
<dbReference type="RefSeq" id="WP_108966709.1">
    <property type="nucleotide sequence ID" value="NZ_CP022189.1"/>
</dbReference>
<reference evidence="3 4" key="1">
    <citation type="submission" date="2017-06" db="EMBL/GenBank/DDBJ databases">
        <title>Yangia sp. YSBP01 complete genome sequence.</title>
        <authorList>
            <person name="Woo J.-H."/>
            <person name="Kim H.-S."/>
        </authorList>
    </citation>
    <scope>NUCLEOTIDE SEQUENCE [LARGE SCALE GENOMIC DNA]</scope>
    <source>
        <strain evidence="3 4">YSBP01</strain>
    </source>
</reference>
<dbReference type="AlphaFoldDB" id="A0A2U8HGI3"/>
<dbReference type="Pfam" id="PF13692">
    <property type="entry name" value="Glyco_trans_1_4"/>
    <property type="match status" value="1"/>
</dbReference>
<evidence type="ECO:0000313" key="3">
    <source>
        <dbReference type="EMBL" id="AWI84136.1"/>
    </source>
</evidence>
<keyword evidence="1" id="KW-0328">Glycosyltransferase</keyword>
<dbReference type="SUPFAM" id="SSF53756">
    <property type="entry name" value="UDP-Glycosyltransferase/glycogen phosphorylase"/>
    <property type="match status" value="1"/>
</dbReference>
<sequence>MPRIAHLHDDHTSGDLSRYLAFLGRDAALGATAEHHAVRVSRFAAGAVSLRAEVIVSHLPLRLQSLPGLMALRARHPRATLIHVEHLHCEGSAAAARNRGRQRAILRSAYALFNHVVALSTPQANWMRRHALVNPGQLSVIPPCADLAPFAALPDPRCPVRHIAAIGRLHRQSGLDMLIEAFSVVSNPDARLDIFGDGPQRGELRALARHDLRIRVHGSTTRLAALRRADAIAIPARWQPSPLAAQEALAAGRRVLHSGRDSLSELQGPGLVTVADLSVAAWSRALSDVLAETDSVPRLAVAGAREPTVQGWQALLGRLGCRKTAKSSTFATI</sequence>
<dbReference type="GO" id="GO:0016757">
    <property type="term" value="F:glycosyltransferase activity"/>
    <property type="evidence" value="ECO:0007669"/>
    <property type="project" value="UniProtKB-KW"/>
</dbReference>
<dbReference type="PANTHER" id="PTHR12526:SF510">
    <property type="entry name" value="D-INOSITOL 3-PHOSPHATE GLYCOSYLTRANSFERASE"/>
    <property type="match status" value="1"/>
</dbReference>
<organism evidence="3 4">
    <name type="scientific">Alloyangia pacifica</name>
    <dbReference type="NCBI Taxonomy" id="311180"/>
    <lineage>
        <taxon>Bacteria</taxon>
        <taxon>Pseudomonadati</taxon>
        <taxon>Pseudomonadota</taxon>
        <taxon>Alphaproteobacteria</taxon>
        <taxon>Rhodobacterales</taxon>
        <taxon>Roseobacteraceae</taxon>
        <taxon>Alloyangia</taxon>
    </lineage>
</organism>